<reference evidence="1" key="1">
    <citation type="submission" date="2023-04" db="EMBL/GenBank/DDBJ databases">
        <title>Draft genome sequences of Lactobacillus delbrueckii subsp. bulgaricus ME-900 and ME-901 with improved acid tolerance.</title>
        <authorList>
            <person name="Ishida T."/>
            <person name="Yamamoto E."/>
            <person name="Koizumi A."/>
            <person name="Fujiwara S."/>
            <person name="Makino S."/>
            <person name="Kano H."/>
            <person name="Kimura K."/>
        </authorList>
    </citation>
    <scope>NUCLEOTIDE SEQUENCE</scope>
    <source>
        <strain evidence="1">ME-900</strain>
    </source>
</reference>
<dbReference type="Proteomes" id="UP001165243">
    <property type="component" value="Unassembled WGS sequence"/>
</dbReference>
<evidence type="ECO:0000313" key="2">
    <source>
        <dbReference type="Proteomes" id="UP001165243"/>
    </source>
</evidence>
<name>A0AAV5PBA4_LACDE</name>
<comment type="caution">
    <text evidence="1">The sequence shown here is derived from an EMBL/GenBank/DDBJ whole genome shotgun (WGS) entry which is preliminary data.</text>
</comment>
<dbReference type="EMBL" id="BSWK01000003">
    <property type="protein sequence ID" value="GMB86140.1"/>
    <property type="molecule type" value="Genomic_DNA"/>
</dbReference>
<dbReference type="RefSeq" id="WP_035169433.1">
    <property type="nucleotide sequence ID" value="NZ_BSWJ01000015.1"/>
</dbReference>
<proteinExistence type="predicted"/>
<evidence type="ECO:0000313" key="1">
    <source>
        <dbReference type="EMBL" id="GMB86140.1"/>
    </source>
</evidence>
<gene>
    <name evidence="1" type="ORF">ME0900_05120</name>
</gene>
<protein>
    <submittedName>
        <fullName evidence="1">Uncharacterized protein</fullName>
    </submittedName>
</protein>
<accession>A0AAV5PBA4</accession>
<sequence>MPAARIEKCFTDFIESYTNENNIYIGSATYFLYSKFIIESYGLPVENRYSVSEIASKLKQAGLDKVIVNYLIVRYLDGMYLLAQLQSEEEKFWP</sequence>
<organism evidence="1 2">
    <name type="scientific">Lactobacillus delbrueckii subsp. bulgaricus</name>
    <dbReference type="NCBI Taxonomy" id="1585"/>
    <lineage>
        <taxon>Bacteria</taxon>
        <taxon>Bacillati</taxon>
        <taxon>Bacillota</taxon>
        <taxon>Bacilli</taxon>
        <taxon>Lactobacillales</taxon>
        <taxon>Lactobacillaceae</taxon>
        <taxon>Lactobacillus</taxon>
    </lineage>
</organism>
<dbReference type="AlphaFoldDB" id="A0AAV5PBA4"/>